<keyword evidence="3" id="KW-1185">Reference proteome</keyword>
<proteinExistence type="predicted"/>
<feature type="coiled-coil region" evidence="1">
    <location>
        <begin position="404"/>
        <end position="444"/>
    </location>
</feature>
<evidence type="ECO:0000313" key="3">
    <source>
        <dbReference type="Proteomes" id="UP000297597"/>
    </source>
</evidence>
<dbReference type="EMBL" id="QFFZ01000023">
    <property type="protein sequence ID" value="TEB10638.1"/>
    <property type="molecule type" value="Genomic_DNA"/>
</dbReference>
<keyword evidence="1" id="KW-0175">Coiled coil</keyword>
<dbReference type="OrthoDB" id="2488986at2"/>
<dbReference type="Proteomes" id="UP000297597">
    <property type="component" value="Unassembled WGS sequence"/>
</dbReference>
<name>A0A4Y7RNR9_9FIRM</name>
<evidence type="ECO:0000256" key="1">
    <source>
        <dbReference type="SAM" id="Coils"/>
    </source>
</evidence>
<reference evidence="2 3" key="1">
    <citation type="journal article" date="2018" name="Environ. Microbiol.">
        <title>Novel energy conservation strategies and behaviour of Pelotomaculum schinkii driving syntrophic propionate catabolism.</title>
        <authorList>
            <person name="Hidalgo-Ahumada C.A.P."/>
            <person name="Nobu M.K."/>
            <person name="Narihiro T."/>
            <person name="Tamaki H."/>
            <person name="Liu W.T."/>
            <person name="Kamagata Y."/>
            <person name="Stams A.J.M."/>
            <person name="Imachi H."/>
            <person name="Sousa D.Z."/>
        </authorList>
    </citation>
    <scope>NUCLEOTIDE SEQUENCE [LARGE SCALE GENOMIC DNA]</scope>
    <source>
        <strain evidence="2 3">MGP</strain>
    </source>
</reference>
<organism evidence="2 3">
    <name type="scientific">Pelotomaculum propionicicum</name>
    <dbReference type="NCBI Taxonomy" id="258475"/>
    <lineage>
        <taxon>Bacteria</taxon>
        <taxon>Bacillati</taxon>
        <taxon>Bacillota</taxon>
        <taxon>Clostridia</taxon>
        <taxon>Eubacteriales</taxon>
        <taxon>Desulfotomaculaceae</taxon>
        <taxon>Pelotomaculum</taxon>
    </lineage>
</organism>
<feature type="coiled-coil region" evidence="1">
    <location>
        <begin position="308"/>
        <end position="349"/>
    </location>
</feature>
<feature type="coiled-coil region" evidence="1">
    <location>
        <begin position="232"/>
        <end position="259"/>
    </location>
</feature>
<feature type="coiled-coil region" evidence="1">
    <location>
        <begin position="492"/>
        <end position="519"/>
    </location>
</feature>
<comment type="caution">
    <text evidence="2">The sequence shown here is derived from an EMBL/GenBank/DDBJ whole genome shotgun (WGS) entry which is preliminary data.</text>
</comment>
<dbReference type="AlphaFoldDB" id="A0A4Y7RNR9"/>
<gene>
    <name evidence="2" type="ORF">Pmgp_02218</name>
</gene>
<protein>
    <submittedName>
        <fullName evidence="2">Uncharacterized protein</fullName>
    </submittedName>
</protein>
<evidence type="ECO:0000313" key="2">
    <source>
        <dbReference type="EMBL" id="TEB10638.1"/>
    </source>
</evidence>
<accession>A0A4Y7RNR9</accession>
<dbReference type="RefSeq" id="WP_134214050.1">
    <property type="nucleotide sequence ID" value="NZ_QFFZ01000023.1"/>
</dbReference>
<sequence>MEFFKELNLKPVRSEPDVWVSRLVIFDQIAPDPVVIRDVPLTRGLNIIWAEEAEDDSSPAEITGHSAGKTTFCRLLRYVLGEKTFGTKATMELIRSAFPNGYVAAELHVRGQRWAVRRPFGSGRMSYIKEDASIEDLLMQRGRSVTQESYTQKIGLENLLDQLETGGIVQTGELIQWLHILAWCTRDQETRFQNIHDWRSPRSEADTPSFRFPKAGPLFLMRTVLGLFLPGELKGEERVAELQRKKDRLTKELEDKRREPQFRVNLYDYQLRQSLKSLLPNEADIDSQPFRSGVLFPDDLERLTARVRKKLKESFEKTEQEIIALQMQIDDLGSDFRRQEETLARLEALFAQDTAKSLELDDGLSKRAEQRKNIEKFKDGKCPFGDVLIRECRYIQERQRILQLTELQDARAMEQAEARCVEERRRIDEEKAHLQESIKLISEERQSALKKRDALQAYTREQHELLRDLERTYSELAAWIQKRDRLDGYEELDLLRRELDTTGSEIAKIEKELAELLRQHDHNRGLLDSIFSGIVRCVLSSGNYDGKVGLENRELSFRITHGPAMTGEAVETLSVLLADLSCLIYSSVIRTAHLPGFLMHDSPREADLGIRLYRSFIRAVANLQENFGSPDSCPFQYVITTTTSPPPELNTDQYVKLRLNAARTEELLLRANIAMPRQQNQNVSLWE</sequence>